<dbReference type="SUPFAM" id="SSF52833">
    <property type="entry name" value="Thioredoxin-like"/>
    <property type="match status" value="1"/>
</dbReference>
<comment type="caution">
    <text evidence="1">The sequence shown here is derived from an EMBL/GenBank/DDBJ whole genome shotgun (WGS) entry which is preliminary data.</text>
</comment>
<reference evidence="1" key="1">
    <citation type="submission" date="2022-03" db="EMBL/GenBank/DDBJ databases">
        <authorList>
            <person name="Legras J.-L."/>
            <person name="Devillers H."/>
            <person name="Grondin C."/>
        </authorList>
    </citation>
    <scope>NUCLEOTIDE SEQUENCE</scope>
    <source>
        <strain evidence="1">CLIB 1423</strain>
    </source>
</reference>
<dbReference type="EMBL" id="CAKXYY010000020">
    <property type="protein sequence ID" value="CAH2354955.1"/>
    <property type="molecule type" value="Genomic_DNA"/>
</dbReference>
<gene>
    <name evidence="1" type="ORF">CLIB1423_20S00716</name>
</gene>
<dbReference type="Proteomes" id="UP000837801">
    <property type="component" value="Unassembled WGS sequence"/>
</dbReference>
<sequence length="221" mass="24973">MISPKYSTTHYFYSAAEFATAKTAPHTVNLYLDYNCPFSAKIFFKLKESVIPKLNEKYPNKFQFVYVNVIQPWHPNSEFLNEFSLVVAKLLREDPSAKNTNSLFWEFSNLIFKNKEKFFDEANADLNRNEIYKSIADLPGFDSLGLPFPKSKILDQLTIVKDGNPTNKGNGATVDVKYFTKYLRGVGVHVTPTVSVDGIVNNSVSSGDEIDTLVKVFSESI</sequence>
<name>A0A9P0QUP9_9ASCO</name>
<dbReference type="PANTHER" id="PTHR33875:SF2">
    <property type="entry name" value="ACR183CP"/>
    <property type="match status" value="1"/>
</dbReference>
<dbReference type="OrthoDB" id="37297at2759"/>
<dbReference type="InterPro" id="IPR036249">
    <property type="entry name" value="Thioredoxin-like_sf"/>
</dbReference>
<keyword evidence="2" id="KW-1185">Reference proteome</keyword>
<evidence type="ECO:0000313" key="2">
    <source>
        <dbReference type="Proteomes" id="UP000837801"/>
    </source>
</evidence>
<dbReference type="PANTHER" id="PTHR33875">
    <property type="entry name" value="OS09G0542200 PROTEIN"/>
    <property type="match status" value="1"/>
</dbReference>
<dbReference type="Gene3D" id="3.40.30.10">
    <property type="entry name" value="Glutaredoxin"/>
    <property type="match status" value="1"/>
</dbReference>
<evidence type="ECO:0008006" key="3">
    <source>
        <dbReference type="Google" id="ProtNLM"/>
    </source>
</evidence>
<organism evidence="1 2">
    <name type="scientific">[Candida] railenensis</name>
    <dbReference type="NCBI Taxonomy" id="45579"/>
    <lineage>
        <taxon>Eukaryota</taxon>
        <taxon>Fungi</taxon>
        <taxon>Dikarya</taxon>
        <taxon>Ascomycota</taxon>
        <taxon>Saccharomycotina</taxon>
        <taxon>Pichiomycetes</taxon>
        <taxon>Debaryomycetaceae</taxon>
        <taxon>Kurtzmaniella</taxon>
    </lineage>
</organism>
<dbReference type="AlphaFoldDB" id="A0A9P0QUP9"/>
<evidence type="ECO:0000313" key="1">
    <source>
        <dbReference type="EMBL" id="CAH2354955.1"/>
    </source>
</evidence>
<accession>A0A9P0QUP9</accession>
<proteinExistence type="predicted"/>
<protein>
    <recommendedName>
        <fullName evidence="3">Thioredoxin-like fold domain-containing protein</fullName>
    </recommendedName>
</protein>